<accession>A0A2A2HQL8</accession>
<organism evidence="2 3">
    <name type="scientific">Methanosarcina spelaei</name>
    <dbReference type="NCBI Taxonomy" id="1036679"/>
    <lineage>
        <taxon>Archaea</taxon>
        <taxon>Methanobacteriati</taxon>
        <taxon>Methanobacteriota</taxon>
        <taxon>Stenosarchaea group</taxon>
        <taxon>Methanomicrobia</taxon>
        <taxon>Methanosarcinales</taxon>
        <taxon>Methanosarcinaceae</taxon>
        <taxon>Methanosarcina</taxon>
    </lineage>
</organism>
<evidence type="ECO:0008006" key="4">
    <source>
        <dbReference type="Google" id="ProtNLM"/>
    </source>
</evidence>
<protein>
    <recommendedName>
        <fullName evidence="4">DUF2795 domain-containing protein</fullName>
    </recommendedName>
</protein>
<dbReference type="InterPro" id="IPR021527">
    <property type="entry name" value="DUF2795"/>
</dbReference>
<name>A0A2A2HQL8_9EURY</name>
<gene>
    <name evidence="2" type="ORF">ASJ81_00490</name>
</gene>
<evidence type="ECO:0000313" key="2">
    <source>
        <dbReference type="EMBL" id="PAV11789.1"/>
    </source>
</evidence>
<dbReference type="EMBL" id="LMVP01000445">
    <property type="protein sequence ID" value="PAV11789.1"/>
    <property type="molecule type" value="Genomic_DNA"/>
</dbReference>
<dbReference type="RefSeq" id="WP_095645239.1">
    <property type="nucleotide sequence ID" value="NZ_LMVP01000445.1"/>
</dbReference>
<dbReference type="AlphaFoldDB" id="A0A2A2HQL8"/>
<comment type="caution">
    <text evidence="2">The sequence shown here is derived from an EMBL/GenBank/DDBJ whole genome shotgun (WGS) entry which is preliminary data.</text>
</comment>
<evidence type="ECO:0000256" key="1">
    <source>
        <dbReference type="SAM" id="MobiDB-lite"/>
    </source>
</evidence>
<dbReference type="OrthoDB" id="137859at2157"/>
<sequence length="111" mass="11418">MGKVKGMRASTSSMQNILSNLQFPIRKEQVLEHARKQNVSKNIIEQIEMIPDEEYKSADSLMQAIDAASQKVGGGGGGKSQSFGGTGVGKTGEGGPSSGGSSQGFGGRGGE</sequence>
<proteinExistence type="predicted"/>
<evidence type="ECO:0000313" key="3">
    <source>
        <dbReference type="Proteomes" id="UP000218164"/>
    </source>
</evidence>
<dbReference type="Pfam" id="PF11387">
    <property type="entry name" value="DUF2795"/>
    <property type="match status" value="1"/>
</dbReference>
<reference evidence="2 3" key="1">
    <citation type="journal article" date="2017" name="BMC Genomics">
        <title>Genomic analysis of methanogenic archaea reveals a shift towards energy conservation.</title>
        <authorList>
            <person name="Gilmore S.P."/>
            <person name="Henske J.K."/>
            <person name="Sexton J.A."/>
            <person name="Solomon K.V."/>
            <person name="Seppala S."/>
            <person name="Yoo J.I."/>
            <person name="Huyett L.M."/>
            <person name="Pressman A."/>
            <person name="Cogan J.Z."/>
            <person name="Kivenson V."/>
            <person name="Peng X."/>
            <person name="Tan Y."/>
            <person name="Valentine D.L."/>
            <person name="O'Malley M.A."/>
        </authorList>
    </citation>
    <scope>NUCLEOTIDE SEQUENCE [LARGE SCALE GENOMIC DNA]</scope>
    <source>
        <strain evidence="2 3">MC-15</strain>
    </source>
</reference>
<feature type="compositionally biased region" description="Gly residues" evidence="1">
    <location>
        <begin position="72"/>
        <end position="111"/>
    </location>
</feature>
<dbReference type="Proteomes" id="UP000218164">
    <property type="component" value="Unassembled WGS sequence"/>
</dbReference>
<keyword evidence="3" id="KW-1185">Reference proteome</keyword>
<feature type="region of interest" description="Disordered" evidence="1">
    <location>
        <begin position="69"/>
        <end position="111"/>
    </location>
</feature>